<feature type="domain" description="Transglycosylase SLT" evidence="4">
    <location>
        <begin position="246"/>
        <end position="370"/>
    </location>
</feature>
<evidence type="ECO:0000313" key="6">
    <source>
        <dbReference type="EMBL" id="OGI44201.1"/>
    </source>
</evidence>
<dbReference type="CDD" id="cd16893">
    <property type="entry name" value="LT_MltC_MltE"/>
    <property type="match status" value="1"/>
</dbReference>
<proteinExistence type="inferred from homology"/>
<dbReference type="PROSITE" id="PS51257">
    <property type="entry name" value="PROKAR_LIPOPROTEIN"/>
    <property type="match status" value="1"/>
</dbReference>
<gene>
    <name evidence="6" type="ORF">A2V92_06690</name>
</gene>
<dbReference type="PANTHER" id="PTHR37423:SF2">
    <property type="entry name" value="MEMBRANE-BOUND LYTIC MUREIN TRANSGLYCOSYLASE C"/>
    <property type="match status" value="1"/>
</dbReference>
<sequence length="416" mass="45877">MKLALIAALAAALAGCQTTDRAFSTVDRTLAVITSPTARVLTTVAKASDPKSALKEGLRSRKQVYAQNPYALVQDIRAVKRDYDNLTSLLRGNVGKKWGRKEIRLPSRTHYIKYTQNYKSRAIVDFDAGQVTVETVDEKDPRLSLGNAIVTTLLTPNDPRAVDLFSDSAVTLTSAKEPYLFGLVVDQNGKPVGMPAEAESFAAYLIENRAATRAVELEDGRKSALYVKFPLVANFEDRQVEKYRGLVNKYAGRYQISPSLVYAIIRTESNFNPFAVSSAPAYGLMQLVPGSGGREAYRRAKGDDDIPTRQYLFDAENNIELGTAYLNVLTYNRLERVGSPVAREYCVISAYNTGPSNVLRVFSRDRAEAVNAINRMQPPGVYEKLRAACRTRRPGNIWSRSSTPAGSTSRGRTKAP</sequence>
<comment type="caution">
    <text evidence="6">The sequence shown here is derived from an EMBL/GenBank/DDBJ whole genome shotgun (WGS) entry which is preliminary data.</text>
</comment>
<evidence type="ECO:0000313" key="7">
    <source>
        <dbReference type="Proteomes" id="UP000179344"/>
    </source>
</evidence>
<dbReference type="SUPFAM" id="SSF53955">
    <property type="entry name" value="Lysozyme-like"/>
    <property type="match status" value="1"/>
</dbReference>
<dbReference type="InterPro" id="IPR024570">
    <property type="entry name" value="Murein_transglycosylaseC_N"/>
</dbReference>
<dbReference type="InterPro" id="IPR023346">
    <property type="entry name" value="Lysozyme-like_dom_sf"/>
</dbReference>
<feature type="signal peptide" evidence="3">
    <location>
        <begin position="1"/>
        <end position="22"/>
    </location>
</feature>
<comment type="similarity">
    <text evidence="1">Belongs to the transglycosylase Slt family.</text>
</comment>
<evidence type="ECO:0000259" key="4">
    <source>
        <dbReference type="Pfam" id="PF01464"/>
    </source>
</evidence>
<feature type="region of interest" description="Disordered" evidence="2">
    <location>
        <begin position="393"/>
        <end position="416"/>
    </location>
</feature>
<dbReference type="GO" id="GO:0000270">
    <property type="term" value="P:peptidoglycan metabolic process"/>
    <property type="evidence" value="ECO:0007669"/>
    <property type="project" value="InterPro"/>
</dbReference>
<reference evidence="6 7" key="1">
    <citation type="journal article" date="2016" name="Nat. Commun.">
        <title>Thousands of microbial genomes shed light on interconnected biogeochemical processes in an aquifer system.</title>
        <authorList>
            <person name="Anantharaman K."/>
            <person name="Brown C.T."/>
            <person name="Hug L.A."/>
            <person name="Sharon I."/>
            <person name="Castelle C.J."/>
            <person name="Probst A.J."/>
            <person name="Thomas B.C."/>
            <person name="Singh A."/>
            <person name="Wilkins M.J."/>
            <person name="Karaoz U."/>
            <person name="Brodie E.L."/>
            <person name="Williams K.H."/>
            <person name="Hubbard S.S."/>
            <person name="Banfield J.F."/>
        </authorList>
    </citation>
    <scope>NUCLEOTIDE SEQUENCE [LARGE SCALE GENOMIC DNA]</scope>
</reference>
<dbReference type="Pfam" id="PF01464">
    <property type="entry name" value="SLT"/>
    <property type="match status" value="1"/>
</dbReference>
<evidence type="ECO:0000256" key="2">
    <source>
        <dbReference type="SAM" id="MobiDB-lite"/>
    </source>
</evidence>
<dbReference type="Proteomes" id="UP000179344">
    <property type="component" value="Unassembled WGS sequence"/>
</dbReference>
<dbReference type="PROSITE" id="PS00922">
    <property type="entry name" value="TRANSGLYCOSYLASE"/>
    <property type="match status" value="1"/>
</dbReference>
<feature type="domain" description="Murein transglycosylase-C N-terminal" evidence="5">
    <location>
        <begin position="81"/>
        <end position="240"/>
    </location>
</feature>
<feature type="compositionally biased region" description="Polar residues" evidence="2">
    <location>
        <begin position="398"/>
        <end position="410"/>
    </location>
</feature>
<accession>A0A1F6TGF0</accession>
<dbReference type="Gene3D" id="1.10.530.10">
    <property type="match status" value="1"/>
</dbReference>
<evidence type="ECO:0000256" key="3">
    <source>
        <dbReference type="SAM" id="SignalP"/>
    </source>
</evidence>
<dbReference type="InterPro" id="IPR008258">
    <property type="entry name" value="Transglycosylase_SLT_dom_1"/>
</dbReference>
<name>A0A1F6TGF0_9PROT</name>
<keyword evidence="3" id="KW-0732">Signal</keyword>
<organism evidence="6 7">
    <name type="scientific">Candidatus Muproteobacteria bacterium RBG_16_65_31</name>
    <dbReference type="NCBI Taxonomy" id="1817759"/>
    <lineage>
        <taxon>Bacteria</taxon>
        <taxon>Pseudomonadati</taxon>
        <taxon>Pseudomonadota</taxon>
        <taxon>Candidatus Muproteobacteria</taxon>
    </lineage>
</organism>
<dbReference type="InterPro" id="IPR000189">
    <property type="entry name" value="Transglyc_AS"/>
</dbReference>
<dbReference type="EMBL" id="MFST01000070">
    <property type="protein sequence ID" value="OGI44201.1"/>
    <property type="molecule type" value="Genomic_DNA"/>
</dbReference>
<dbReference type="Pfam" id="PF11873">
    <property type="entry name" value="Mltc_N"/>
    <property type="match status" value="1"/>
</dbReference>
<dbReference type="AlphaFoldDB" id="A0A1F6TGF0"/>
<evidence type="ECO:0000256" key="1">
    <source>
        <dbReference type="ARBA" id="ARBA00007734"/>
    </source>
</evidence>
<dbReference type="PANTHER" id="PTHR37423">
    <property type="entry name" value="SOLUBLE LYTIC MUREIN TRANSGLYCOSYLASE-RELATED"/>
    <property type="match status" value="1"/>
</dbReference>
<evidence type="ECO:0008006" key="8">
    <source>
        <dbReference type="Google" id="ProtNLM"/>
    </source>
</evidence>
<dbReference type="GO" id="GO:0016020">
    <property type="term" value="C:membrane"/>
    <property type="evidence" value="ECO:0007669"/>
    <property type="project" value="InterPro"/>
</dbReference>
<protein>
    <recommendedName>
        <fullName evidence="8">Lytic murein transglycosylase</fullName>
    </recommendedName>
</protein>
<feature type="chain" id="PRO_5009225503" description="Lytic murein transglycosylase" evidence="3">
    <location>
        <begin position="23"/>
        <end position="416"/>
    </location>
</feature>
<dbReference type="GO" id="GO:0008933">
    <property type="term" value="F:peptidoglycan lytic transglycosylase activity"/>
    <property type="evidence" value="ECO:0007669"/>
    <property type="project" value="InterPro"/>
</dbReference>
<evidence type="ECO:0000259" key="5">
    <source>
        <dbReference type="Pfam" id="PF11873"/>
    </source>
</evidence>